<dbReference type="GO" id="GO:0050126">
    <property type="term" value="F:N-carbamoylputrescine amidase activity"/>
    <property type="evidence" value="ECO:0007669"/>
    <property type="project" value="TreeGrafter"/>
</dbReference>
<dbReference type="Pfam" id="PF00795">
    <property type="entry name" value="CN_hydrolase"/>
    <property type="match status" value="1"/>
</dbReference>
<dbReference type="InterPro" id="IPR050345">
    <property type="entry name" value="Aliph_Amidase/BUP"/>
</dbReference>
<sequence>MSERRASTGITVACAQMDPELGDIEGNIDRTERGIREAAARGAELVVLPECASGGWAFADRGESERAAQPLVGGPTITAWQKLSAELGIWVCGGFGESTADGALYNSSVLIAPDGVKSLYRKVHLWNTENLAFDPGDLGYPVVETPFGRVGMLICYDAWIPESFRSLAVRGADLALAPSDWVPNPHQPADMPPLAHIMVTAGAHSNQMYVAASSRFGVERGQEFIGRSAIADHTGWLLATAGDAEEVITASIDPVGSREQRRNDPFNRPLGDRRISQYALGEVETGLA</sequence>
<evidence type="ECO:0000256" key="1">
    <source>
        <dbReference type="ARBA" id="ARBA00022801"/>
    </source>
</evidence>
<dbReference type="PANTHER" id="PTHR43674">
    <property type="entry name" value="NITRILASE C965.09-RELATED"/>
    <property type="match status" value="1"/>
</dbReference>
<evidence type="ECO:0000313" key="4">
    <source>
        <dbReference type="Proteomes" id="UP000291832"/>
    </source>
</evidence>
<accession>A0A4Q7U329</accession>
<dbReference type="EMBL" id="SHKI01000003">
    <property type="protein sequence ID" value="RZT67010.1"/>
    <property type="molecule type" value="Genomic_DNA"/>
</dbReference>
<name>A0A4Q7U329_9MICO</name>
<dbReference type="SUPFAM" id="SSF56317">
    <property type="entry name" value="Carbon-nitrogen hydrolase"/>
    <property type="match status" value="1"/>
</dbReference>
<dbReference type="PROSITE" id="PS50263">
    <property type="entry name" value="CN_HYDROLASE"/>
    <property type="match status" value="1"/>
</dbReference>
<dbReference type="AlphaFoldDB" id="A0A4Q7U329"/>
<feature type="domain" description="CN hydrolase" evidence="2">
    <location>
        <begin position="10"/>
        <end position="254"/>
    </location>
</feature>
<reference evidence="3 4" key="1">
    <citation type="journal article" date="2015" name="Stand. Genomic Sci.">
        <title>Genomic Encyclopedia of Bacterial and Archaeal Type Strains, Phase III: the genomes of soil and plant-associated and newly described type strains.</title>
        <authorList>
            <person name="Whitman W.B."/>
            <person name="Woyke T."/>
            <person name="Klenk H.P."/>
            <person name="Zhou Y."/>
            <person name="Lilburn T.G."/>
            <person name="Beck B.J."/>
            <person name="De Vos P."/>
            <person name="Vandamme P."/>
            <person name="Eisen J.A."/>
            <person name="Garrity G."/>
            <person name="Hugenholtz P."/>
            <person name="Kyrpides N.C."/>
        </authorList>
    </citation>
    <scope>NUCLEOTIDE SEQUENCE [LARGE SCALE GENOMIC DNA]</scope>
    <source>
        <strain evidence="3 4">RF6</strain>
    </source>
</reference>
<dbReference type="GO" id="GO:0033388">
    <property type="term" value="P:putrescine biosynthetic process from arginine"/>
    <property type="evidence" value="ECO:0007669"/>
    <property type="project" value="TreeGrafter"/>
</dbReference>
<dbReference type="InterPro" id="IPR036526">
    <property type="entry name" value="C-N_Hydrolase_sf"/>
</dbReference>
<evidence type="ECO:0000313" key="3">
    <source>
        <dbReference type="EMBL" id="RZT67010.1"/>
    </source>
</evidence>
<dbReference type="PANTHER" id="PTHR43674:SF2">
    <property type="entry name" value="BETA-UREIDOPROPIONASE"/>
    <property type="match status" value="1"/>
</dbReference>
<evidence type="ECO:0000259" key="2">
    <source>
        <dbReference type="PROSITE" id="PS50263"/>
    </source>
</evidence>
<protein>
    <submittedName>
        <fullName evidence="3">Putative amidohydrolase</fullName>
    </submittedName>
</protein>
<dbReference type="Proteomes" id="UP000291832">
    <property type="component" value="Unassembled WGS sequence"/>
</dbReference>
<gene>
    <name evidence="3" type="ORF">EV139_1140</name>
</gene>
<dbReference type="Gene3D" id="3.60.110.10">
    <property type="entry name" value="Carbon-nitrogen hydrolase"/>
    <property type="match status" value="1"/>
</dbReference>
<comment type="caution">
    <text evidence="3">The sequence shown here is derived from an EMBL/GenBank/DDBJ whole genome shotgun (WGS) entry which is preliminary data.</text>
</comment>
<dbReference type="OrthoDB" id="9811121at2"/>
<dbReference type="InterPro" id="IPR003010">
    <property type="entry name" value="C-N_Hydrolase"/>
</dbReference>
<proteinExistence type="predicted"/>
<dbReference type="RefSeq" id="WP_130453331.1">
    <property type="nucleotide sequence ID" value="NZ_QYAG01000001.1"/>
</dbReference>
<keyword evidence="1 3" id="KW-0378">Hydrolase</keyword>
<organism evidence="3 4">
    <name type="scientific">Leucobacter luti</name>
    <dbReference type="NCBI Taxonomy" id="340320"/>
    <lineage>
        <taxon>Bacteria</taxon>
        <taxon>Bacillati</taxon>
        <taxon>Actinomycetota</taxon>
        <taxon>Actinomycetes</taxon>
        <taxon>Micrococcales</taxon>
        <taxon>Microbacteriaceae</taxon>
        <taxon>Leucobacter</taxon>
    </lineage>
</organism>
<keyword evidence="4" id="KW-1185">Reference proteome</keyword>